<evidence type="ECO:0000259" key="2">
    <source>
        <dbReference type="Pfam" id="PF13472"/>
    </source>
</evidence>
<accession>A0A6M0ICQ9</accession>
<keyword evidence="1" id="KW-0732">Signal</keyword>
<keyword evidence="4" id="KW-1185">Reference proteome</keyword>
<name>A0A6M0ICQ9_9BACT</name>
<evidence type="ECO:0000313" key="3">
    <source>
        <dbReference type="EMBL" id="NEU65545.1"/>
    </source>
</evidence>
<dbReference type="GO" id="GO:0004622">
    <property type="term" value="F:phosphatidylcholine lysophospholipase activity"/>
    <property type="evidence" value="ECO:0007669"/>
    <property type="project" value="TreeGrafter"/>
</dbReference>
<dbReference type="EMBL" id="JAAGNZ010000001">
    <property type="protein sequence ID" value="NEU65545.1"/>
    <property type="molecule type" value="Genomic_DNA"/>
</dbReference>
<dbReference type="Proteomes" id="UP000477386">
    <property type="component" value="Unassembled WGS sequence"/>
</dbReference>
<dbReference type="PANTHER" id="PTHR30383">
    <property type="entry name" value="THIOESTERASE 1/PROTEASE 1/LYSOPHOSPHOLIPASE L1"/>
    <property type="match status" value="1"/>
</dbReference>
<dbReference type="SUPFAM" id="SSF52266">
    <property type="entry name" value="SGNH hydrolase"/>
    <property type="match status" value="1"/>
</dbReference>
<dbReference type="AlphaFoldDB" id="A0A6M0ICQ9"/>
<evidence type="ECO:0000256" key="1">
    <source>
        <dbReference type="SAM" id="SignalP"/>
    </source>
</evidence>
<feature type="domain" description="SGNH hydrolase-type esterase" evidence="2">
    <location>
        <begin position="39"/>
        <end position="234"/>
    </location>
</feature>
<dbReference type="Gene3D" id="3.40.50.1110">
    <property type="entry name" value="SGNH hydrolase"/>
    <property type="match status" value="1"/>
</dbReference>
<protein>
    <submittedName>
        <fullName evidence="3">SGNH/GDSL hydrolase family protein</fullName>
    </submittedName>
</protein>
<feature type="signal peptide" evidence="1">
    <location>
        <begin position="1"/>
        <end position="21"/>
    </location>
</feature>
<keyword evidence="3" id="KW-0378">Hydrolase</keyword>
<dbReference type="InterPro" id="IPR036514">
    <property type="entry name" value="SGNH_hydro_sf"/>
</dbReference>
<feature type="chain" id="PRO_5026794912" evidence="1">
    <location>
        <begin position="22"/>
        <end position="319"/>
    </location>
</feature>
<comment type="caution">
    <text evidence="3">The sequence shown here is derived from an EMBL/GenBank/DDBJ whole genome shotgun (WGS) entry which is preliminary data.</text>
</comment>
<organism evidence="3 4">
    <name type="scientific">Spirosoma agri</name>
    <dbReference type="NCBI Taxonomy" id="1987381"/>
    <lineage>
        <taxon>Bacteria</taxon>
        <taxon>Pseudomonadati</taxon>
        <taxon>Bacteroidota</taxon>
        <taxon>Cytophagia</taxon>
        <taxon>Cytophagales</taxon>
        <taxon>Cytophagaceae</taxon>
        <taxon>Spirosoma</taxon>
    </lineage>
</organism>
<dbReference type="InterPro" id="IPR013830">
    <property type="entry name" value="SGNH_hydro"/>
</dbReference>
<dbReference type="RefSeq" id="WP_164034870.1">
    <property type="nucleotide sequence ID" value="NZ_JAAGNZ010000001.1"/>
</dbReference>
<proteinExistence type="predicted"/>
<dbReference type="InterPro" id="IPR051532">
    <property type="entry name" value="Ester_Hydrolysis_Enzymes"/>
</dbReference>
<gene>
    <name evidence="3" type="ORF">GK091_01535</name>
</gene>
<sequence length="319" mass="35033">MTNRCPLIITLLLAFSMSQWRGLCQAQSPFPANVHRVLFLGNSITYAGGYVTDINAYINVHYPQAALEFINVGLPSETVSGLSEEGHADGKFARPDLHERLARVLVQTKPDLVFACYGMNDGIYLPFDENRFQKFKDGINWLHTELVKSGAQVIHLTPPIYDDLKGGKTGYAAVLDRYADWLLNQKASANWEVIDIHYPMKRFLDAHRNVDATFAIAGFSLADDGVHPGAVGHWIMAKSILLGLGEKTVANAPDIKSAIAGHPNGNQILALVSERQNLMKDAWLTATGHQRPGMKVGLPLADAQKKAAELDARIQALSH</sequence>
<reference evidence="3 4" key="1">
    <citation type="submission" date="2020-02" db="EMBL/GenBank/DDBJ databases">
        <title>Draft genome sequence of two Spirosoma agri KCTC 52727 and Spirosoma terrae KCTC 52035.</title>
        <authorList>
            <person name="Rojas J."/>
            <person name="Ambika Manirajan B."/>
            <person name="Ratering S."/>
            <person name="Suarez C."/>
            <person name="Schnell S."/>
        </authorList>
    </citation>
    <scope>NUCLEOTIDE SEQUENCE [LARGE SCALE GENOMIC DNA]</scope>
    <source>
        <strain evidence="3 4">KCTC 52727</strain>
    </source>
</reference>
<dbReference type="PANTHER" id="PTHR30383:SF5">
    <property type="entry name" value="SGNH HYDROLASE-TYPE ESTERASE DOMAIN-CONTAINING PROTEIN"/>
    <property type="match status" value="1"/>
</dbReference>
<evidence type="ECO:0000313" key="4">
    <source>
        <dbReference type="Proteomes" id="UP000477386"/>
    </source>
</evidence>
<dbReference type="CDD" id="cd01834">
    <property type="entry name" value="SGNH_hydrolase_like_2"/>
    <property type="match status" value="1"/>
</dbReference>
<dbReference type="Pfam" id="PF13472">
    <property type="entry name" value="Lipase_GDSL_2"/>
    <property type="match status" value="1"/>
</dbReference>